<name>A0A1H7PH81_HALLR</name>
<dbReference type="AlphaFoldDB" id="A0A1H7PH81"/>
<evidence type="ECO:0000256" key="1">
    <source>
        <dbReference type="ARBA" id="ARBA00023015"/>
    </source>
</evidence>
<accession>A0A1H7PH81</accession>
<dbReference type="Proteomes" id="UP000183894">
    <property type="component" value="Unassembled WGS sequence"/>
</dbReference>
<gene>
    <name evidence="5" type="ORF">SAMN04488691_10491</name>
</gene>
<organism evidence="5 6">
    <name type="scientific">Haloferax larsenii</name>
    <dbReference type="NCBI Taxonomy" id="302484"/>
    <lineage>
        <taxon>Archaea</taxon>
        <taxon>Methanobacteriati</taxon>
        <taxon>Methanobacteriota</taxon>
        <taxon>Stenosarchaea group</taxon>
        <taxon>Halobacteria</taxon>
        <taxon>Halobacteriales</taxon>
        <taxon>Haloferacaceae</taxon>
        <taxon>Haloferax</taxon>
    </lineage>
</organism>
<proteinExistence type="predicted"/>
<dbReference type="EMBL" id="FOAD01000004">
    <property type="protein sequence ID" value="SEL34986.1"/>
    <property type="molecule type" value="Genomic_DNA"/>
</dbReference>
<evidence type="ECO:0000259" key="4">
    <source>
        <dbReference type="Pfam" id="PF15915"/>
    </source>
</evidence>
<dbReference type="Pfam" id="PF04967">
    <property type="entry name" value="HTH_10"/>
    <property type="match status" value="1"/>
</dbReference>
<evidence type="ECO:0000256" key="2">
    <source>
        <dbReference type="ARBA" id="ARBA00023163"/>
    </source>
</evidence>
<feature type="domain" description="HTH bat-type" evidence="3">
    <location>
        <begin position="156"/>
        <end position="207"/>
    </location>
</feature>
<evidence type="ECO:0000313" key="5">
    <source>
        <dbReference type="EMBL" id="SEL34986.1"/>
    </source>
</evidence>
<evidence type="ECO:0000313" key="6">
    <source>
        <dbReference type="Proteomes" id="UP000183894"/>
    </source>
</evidence>
<dbReference type="PANTHER" id="PTHR34236:SF1">
    <property type="entry name" value="DIMETHYL SULFOXIDE REDUCTASE TRANSCRIPTIONAL ACTIVATOR"/>
    <property type="match status" value="1"/>
</dbReference>
<dbReference type="Pfam" id="PF15915">
    <property type="entry name" value="BAT"/>
    <property type="match status" value="1"/>
</dbReference>
<dbReference type="PANTHER" id="PTHR34236">
    <property type="entry name" value="DIMETHYL SULFOXIDE REDUCTASE TRANSCRIPTIONAL ACTIVATOR"/>
    <property type="match status" value="1"/>
</dbReference>
<keyword evidence="1" id="KW-0805">Transcription regulation</keyword>
<feature type="domain" description="Bacterioopsin transcriptional activator GAF and HTH associated" evidence="4">
    <location>
        <begin position="4"/>
        <end position="126"/>
    </location>
</feature>
<sequence length="215" mass="23617">MIDECLVAEFRIEGDDCPLARATADAAVTVDAAAPQLRTDGNVLLRFSAPLDDRLATTLDRDERIRYLHVTGGDDACTYRCLSKHPCVVHELVDEGFLVESMQYSGGGATMRGAVVGYDVLRGVMEKAGQTVGITLQRVYPLRADEDEPIGRAWDLTPAQEESLRVALELGYFAIPRQHTADEVAAELGISKSAFLERLRRAQQSLFQTIFGESI</sequence>
<dbReference type="InterPro" id="IPR007050">
    <property type="entry name" value="HTH_bacterioopsin"/>
</dbReference>
<keyword evidence="2" id="KW-0804">Transcription</keyword>
<protein>
    <submittedName>
        <fullName evidence="5">Predicted DNA binding protein, contains HTH domain</fullName>
    </submittedName>
</protein>
<dbReference type="OrthoDB" id="156233at2157"/>
<dbReference type="RefSeq" id="WP_074793687.1">
    <property type="nucleotide sequence ID" value="NZ_FOAD01000004.1"/>
</dbReference>
<reference evidence="5 6" key="1">
    <citation type="submission" date="2016-10" db="EMBL/GenBank/DDBJ databases">
        <authorList>
            <person name="de Groot N.N."/>
        </authorList>
    </citation>
    <scope>NUCLEOTIDE SEQUENCE [LARGE SCALE GENOMIC DNA]</scope>
    <source>
        <strain evidence="5 6">CDM_5</strain>
    </source>
</reference>
<dbReference type="InterPro" id="IPR031803">
    <property type="entry name" value="BAT_GAF/HTH-assoc"/>
</dbReference>
<evidence type="ECO:0000259" key="3">
    <source>
        <dbReference type="Pfam" id="PF04967"/>
    </source>
</evidence>